<dbReference type="PANTHER" id="PTHR10173">
    <property type="entry name" value="METHIONINE SULFOXIDE REDUCTASE"/>
    <property type="match status" value="1"/>
</dbReference>
<dbReference type="InterPro" id="IPR011057">
    <property type="entry name" value="Mss4-like_sf"/>
</dbReference>
<comment type="caution">
    <text evidence="6">The sequence shown here is derived from an EMBL/GenBank/DDBJ whole genome shotgun (WGS) entry which is preliminary data.</text>
</comment>
<keyword evidence="4" id="KW-0732">Signal</keyword>
<dbReference type="Pfam" id="PF01641">
    <property type="entry name" value="SelR"/>
    <property type="match status" value="1"/>
</dbReference>
<protein>
    <recommendedName>
        <fullName evidence="4">Peptide-methionine (R)-S-oxide reductase</fullName>
        <ecNumber evidence="4">1.8.4.12</ecNumber>
    </recommendedName>
</protein>
<keyword evidence="4" id="KW-0862">Zinc</keyword>
<evidence type="ECO:0000256" key="1">
    <source>
        <dbReference type="ARBA" id="ARBA00007174"/>
    </source>
</evidence>
<keyword evidence="4" id="KW-0479">Metal-binding</keyword>
<comment type="catalytic activity">
    <reaction evidence="3">
        <text>[thioredoxin]-disulfide + L-methionine + H2O = L-methionine (R)-S-oxide + [thioredoxin]-dithiol</text>
        <dbReference type="Rhea" id="RHEA:21260"/>
        <dbReference type="Rhea" id="RHEA-COMP:10698"/>
        <dbReference type="Rhea" id="RHEA-COMP:10700"/>
        <dbReference type="ChEBI" id="CHEBI:15377"/>
        <dbReference type="ChEBI" id="CHEBI:29950"/>
        <dbReference type="ChEBI" id="CHEBI:50058"/>
        <dbReference type="ChEBI" id="CHEBI:57844"/>
        <dbReference type="ChEBI" id="CHEBI:58773"/>
        <dbReference type="EC" id="1.8.4.14"/>
    </reaction>
</comment>
<dbReference type="EC" id="1.8.4.12" evidence="4"/>
<sequence length="159" mass="17768">MATNNFLFLLFFFSPKGLGSLTRYDESVVSTDWQEKLTPEQYYVTREKGTELPFSGIYLNHTEEGTYHCACCDTPLFSSETKYNSGTGWPSFWEAYGTNGNDERSTNVLQRPDNSLGCAGTEVICKECDAHLGHVFDDGPEPSGQRFCINSIALSFKPS</sequence>
<dbReference type="PROSITE" id="PS51790">
    <property type="entry name" value="MSRB"/>
    <property type="match status" value="1"/>
</dbReference>
<dbReference type="SUPFAM" id="SSF51316">
    <property type="entry name" value="Mss4-like"/>
    <property type="match status" value="1"/>
</dbReference>
<comment type="cofactor">
    <cofactor evidence="4">
        <name>Zn(2+)</name>
        <dbReference type="ChEBI" id="CHEBI:29105"/>
    </cofactor>
    <text evidence="4">Binds 1 zinc ion per subunit.</text>
</comment>
<dbReference type="Proteomes" id="UP001176940">
    <property type="component" value="Unassembled WGS sequence"/>
</dbReference>
<feature type="domain" description="MsrB" evidence="5">
    <location>
        <begin position="30"/>
        <end position="159"/>
    </location>
</feature>
<keyword evidence="7" id="KW-1185">Reference proteome</keyword>
<comment type="function">
    <text evidence="4">Methionine-sulfoxide reductase that specifically reduces methionine (R)-sulfoxide back to methionine. While in many cases methionine oxidation is the result of random oxidation following oxidative stress, methionine oxidation is also a post-translational modification that takes place on specific residues.</text>
</comment>
<feature type="chain" id="PRO_5045012822" description="Peptide-methionine (R)-S-oxide reductase" evidence="4">
    <location>
        <begin position="20"/>
        <end position="159"/>
    </location>
</feature>
<name>A0ABN9KVS3_9NEOB</name>
<dbReference type="Gene3D" id="2.170.150.20">
    <property type="entry name" value="Peptide methionine sulfoxide reductase"/>
    <property type="match status" value="1"/>
</dbReference>
<dbReference type="EMBL" id="CAUEEQ010003669">
    <property type="protein sequence ID" value="CAJ0925762.1"/>
    <property type="molecule type" value="Genomic_DNA"/>
</dbReference>
<evidence type="ECO:0000259" key="5">
    <source>
        <dbReference type="PROSITE" id="PS51790"/>
    </source>
</evidence>
<dbReference type="PANTHER" id="PTHR10173:SF37">
    <property type="entry name" value="METHIONINE-R-SULFOXIDE REDUCTASE B2, MITOCHONDRIAL"/>
    <property type="match status" value="1"/>
</dbReference>
<dbReference type="NCBIfam" id="TIGR00357">
    <property type="entry name" value="peptide-methionine (R)-S-oxide reductase MsrB"/>
    <property type="match status" value="1"/>
</dbReference>
<evidence type="ECO:0000256" key="4">
    <source>
        <dbReference type="RuleBase" id="RU365044"/>
    </source>
</evidence>
<proteinExistence type="inferred from homology"/>
<dbReference type="InterPro" id="IPR002579">
    <property type="entry name" value="Met_Sox_Rdtase_MsrB_dom"/>
</dbReference>
<comment type="similarity">
    <text evidence="1 4">Belongs to the MsrB Met sulfoxide reductase family.</text>
</comment>
<organism evidence="6 7">
    <name type="scientific">Ranitomeya imitator</name>
    <name type="common">mimic poison frog</name>
    <dbReference type="NCBI Taxonomy" id="111125"/>
    <lineage>
        <taxon>Eukaryota</taxon>
        <taxon>Metazoa</taxon>
        <taxon>Chordata</taxon>
        <taxon>Craniata</taxon>
        <taxon>Vertebrata</taxon>
        <taxon>Euteleostomi</taxon>
        <taxon>Amphibia</taxon>
        <taxon>Batrachia</taxon>
        <taxon>Anura</taxon>
        <taxon>Neobatrachia</taxon>
        <taxon>Hyloidea</taxon>
        <taxon>Dendrobatidae</taxon>
        <taxon>Dendrobatinae</taxon>
        <taxon>Ranitomeya</taxon>
    </lineage>
</organism>
<accession>A0ABN9KVS3</accession>
<evidence type="ECO:0000313" key="7">
    <source>
        <dbReference type="Proteomes" id="UP001176940"/>
    </source>
</evidence>
<feature type="signal peptide" evidence="4">
    <location>
        <begin position="1"/>
        <end position="19"/>
    </location>
</feature>
<evidence type="ECO:0000256" key="2">
    <source>
        <dbReference type="ARBA" id="ARBA00023002"/>
    </source>
</evidence>
<dbReference type="InterPro" id="IPR028427">
    <property type="entry name" value="Met_Sox_Rdtase_MsrB"/>
</dbReference>
<keyword evidence="2 4" id="KW-0560">Oxidoreductase</keyword>
<comment type="catalytic activity">
    <reaction evidence="4">
        <text>L-methionyl-[protein] + [thioredoxin]-disulfide + H2O = L-methionyl-(R)-S-oxide-[protein] + [thioredoxin]-dithiol</text>
        <dbReference type="Rhea" id="RHEA:24164"/>
        <dbReference type="Rhea" id="RHEA-COMP:10698"/>
        <dbReference type="Rhea" id="RHEA-COMP:10700"/>
        <dbReference type="Rhea" id="RHEA-COMP:12313"/>
        <dbReference type="Rhea" id="RHEA-COMP:12314"/>
        <dbReference type="ChEBI" id="CHEBI:15377"/>
        <dbReference type="ChEBI" id="CHEBI:16044"/>
        <dbReference type="ChEBI" id="CHEBI:29950"/>
        <dbReference type="ChEBI" id="CHEBI:45764"/>
        <dbReference type="ChEBI" id="CHEBI:50058"/>
        <dbReference type="EC" id="1.8.4.12"/>
    </reaction>
</comment>
<evidence type="ECO:0000313" key="6">
    <source>
        <dbReference type="EMBL" id="CAJ0925762.1"/>
    </source>
</evidence>
<reference evidence="6" key="1">
    <citation type="submission" date="2023-07" db="EMBL/GenBank/DDBJ databases">
        <authorList>
            <person name="Stuckert A."/>
        </authorList>
    </citation>
    <scope>NUCLEOTIDE SEQUENCE</scope>
</reference>
<evidence type="ECO:0000256" key="3">
    <source>
        <dbReference type="ARBA" id="ARBA00049261"/>
    </source>
</evidence>
<gene>
    <name evidence="6" type="ORF">RIMI_LOCUS2594484</name>
</gene>